<name>A0A7J0FZB3_9ERIC</name>
<dbReference type="AlphaFoldDB" id="A0A7J0FZB3"/>
<gene>
    <name evidence="2" type="ORF">Acr_16g0006660</name>
</gene>
<organism evidence="2 3">
    <name type="scientific">Actinidia rufa</name>
    <dbReference type="NCBI Taxonomy" id="165716"/>
    <lineage>
        <taxon>Eukaryota</taxon>
        <taxon>Viridiplantae</taxon>
        <taxon>Streptophyta</taxon>
        <taxon>Embryophyta</taxon>
        <taxon>Tracheophyta</taxon>
        <taxon>Spermatophyta</taxon>
        <taxon>Magnoliopsida</taxon>
        <taxon>eudicotyledons</taxon>
        <taxon>Gunneridae</taxon>
        <taxon>Pentapetalae</taxon>
        <taxon>asterids</taxon>
        <taxon>Ericales</taxon>
        <taxon>Actinidiaceae</taxon>
        <taxon>Actinidia</taxon>
    </lineage>
</organism>
<dbReference type="PANTHER" id="PTHR35099">
    <property type="entry name" value="OS02G0182700 PROTEIN"/>
    <property type="match status" value="1"/>
</dbReference>
<feature type="compositionally biased region" description="Basic residues" evidence="1">
    <location>
        <begin position="46"/>
        <end position="61"/>
    </location>
</feature>
<dbReference type="OrthoDB" id="1724644at2759"/>
<dbReference type="EMBL" id="BJWL01000016">
    <property type="protein sequence ID" value="GFZ04042.1"/>
    <property type="molecule type" value="Genomic_DNA"/>
</dbReference>
<proteinExistence type="predicted"/>
<accession>A0A7J0FZB3</accession>
<dbReference type="Proteomes" id="UP000585474">
    <property type="component" value="Unassembled WGS sequence"/>
</dbReference>
<evidence type="ECO:0000313" key="3">
    <source>
        <dbReference type="Proteomes" id="UP000585474"/>
    </source>
</evidence>
<reference evidence="2 3" key="1">
    <citation type="submission" date="2019-07" db="EMBL/GenBank/DDBJ databases">
        <title>De Novo Assembly of kiwifruit Actinidia rufa.</title>
        <authorList>
            <person name="Sugita-Konishi S."/>
            <person name="Sato K."/>
            <person name="Mori E."/>
            <person name="Abe Y."/>
            <person name="Kisaki G."/>
            <person name="Hamano K."/>
            <person name="Suezawa K."/>
            <person name="Otani M."/>
            <person name="Fukuda T."/>
            <person name="Manabe T."/>
            <person name="Gomi K."/>
            <person name="Tabuchi M."/>
            <person name="Akimitsu K."/>
            <person name="Kataoka I."/>
        </authorList>
    </citation>
    <scope>NUCLEOTIDE SEQUENCE [LARGE SCALE GENOMIC DNA]</scope>
    <source>
        <strain evidence="3">cv. Fuchu</strain>
    </source>
</reference>
<evidence type="ECO:0000256" key="1">
    <source>
        <dbReference type="SAM" id="MobiDB-lite"/>
    </source>
</evidence>
<feature type="region of interest" description="Disordered" evidence="1">
    <location>
        <begin position="26"/>
        <end position="101"/>
    </location>
</feature>
<protein>
    <submittedName>
        <fullName evidence="2">Uncharacterized protein</fullName>
    </submittedName>
</protein>
<keyword evidence="3" id="KW-1185">Reference proteome</keyword>
<sequence>MSDEDWVRAAMEDEYAVVELLMSLRRPAPPKRESRSLAMPFEWSVRQRRSKPTLHAAKKKEKPTPTASPTTPLSWSGATSVSGSGADGFEESSRPPPKLPEASRSKVRFHVFCLLLHRPSLFRSPANSESDCAVSCVCLFPMSGTLALEFRGVIACYGFSLKYP</sequence>
<comment type="caution">
    <text evidence="2">The sequence shown here is derived from an EMBL/GenBank/DDBJ whole genome shotgun (WGS) entry which is preliminary data.</text>
</comment>
<dbReference type="PANTHER" id="PTHR35099:SF10">
    <property type="entry name" value="BZIP DOMAIN-CONTAINING PROTEIN"/>
    <property type="match status" value="1"/>
</dbReference>
<evidence type="ECO:0000313" key="2">
    <source>
        <dbReference type="EMBL" id="GFZ04042.1"/>
    </source>
</evidence>
<feature type="compositionally biased region" description="Polar residues" evidence="1">
    <location>
        <begin position="73"/>
        <end position="83"/>
    </location>
</feature>